<organism evidence="1 2">
    <name type="scientific">Paenibacillus athensensis</name>
    <dbReference type="NCBI Taxonomy" id="1967502"/>
    <lineage>
        <taxon>Bacteria</taxon>
        <taxon>Bacillati</taxon>
        <taxon>Bacillota</taxon>
        <taxon>Bacilli</taxon>
        <taxon>Bacillales</taxon>
        <taxon>Paenibacillaceae</taxon>
        <taxon>Paenibacillus</taxon>
    </lineage>
</organism>
<accession>A0A4Y8PSI9</accession>
<proteinExistence type="predicted"/>
<name>A0A4Y8PSI9_9BACL</name>
<evidence type="ECO:0000313" key="2">
    <source>
        <dbReference type="Proteomes" id="UP000298246"/>
    </source>
</evidence>
<evidence type="ECO:0000313" key="1">
    <source>
        <dbReference type="EMBL" id="TFE83399.1"/>
    </source>
</evidence>
<dbReference type="AlphaFoldDB" id="A0A4Y8PSI9"/>
<dbReference type="RefSeq" id="WP_134757223.1">
    <property type="nucleotide sequence ID" value="NZ_MYFO02000008.1"/>
</dbReference>
<comment type="caution">
    <text evidence="1">The sequence shown here is derived from an EMBL/GenBank/DDBJ whole genome shotgun (WGS) entry which is preliminary data.</text>
</comment>
<reference evidence="1 2" key="1">
    <citation type="submission" date="2017-03" db="EMBL/GenBank/DDBJ databases">
        <title>Isolation of Levoglucosan Utilizing Bacteria.</title>
        <authorList>
            <person name="Arya A.S."/>
        </authorList>
    </citation>
    <scope>NUCLEOTIDE SEQUENCE [LARGE SCALE GENOMIC DNA]</scope>
    <source>
        <strain evidence="1 2">MEC069</strain>
    </source>
</reference>
<sequence>MKLVEAFSVGVIEETMLNTWSAIGRAYEDIKIGEELVCFTNERQRLSFIVKQIMIYRKIISELNSGLTGELILMGDESFIGLETVSMLYREQ</sequence>
<dbReference type="EMBL" id="MYFO01000050">
    <property type="protein sequence ID" value="TFE83399.1"/>
    <property type="molecule type" value="Genomic_DNA"/>
</dbReference>
<protein>
    <submittedName>
        <fullName evidence="1">Uncharacterized protein</fullName>
    </submittedName>
</protein>
<keyword evidence="2" id="KW-1185">Reference proteome</keyword>
<gene>
    <name evidence="1" type="ORF">B5M42_23085</name>
</gene>
<dbReference type="Proteomes" id="UP000298246">
    <property type="component" value="Unassembled WGS sequence"/>
</dbReference>